<protein>
    <submittedName>
        <fullName evidence="2">Transposase</fullName>
    </submittedName>
</protein>
<dbReference type="RefSeq" id="WP_159298161.1">
    <property type="nucleotide sequence ID" value="NZ_BJCK01000137.1"/>
</dbReference>
<evidence type="ECO:0000313" key="2">
    <source>
        <dbReference type="EMBL" id="GCL60899.1"/>
    </source>
</evidence>
<dbReference type="EMBL" id="BJCK01000137">
    <property type="protein sequence ID" value="GCL60899.1"/>
    <property type="molecule type" value="Genomic_DNA"/>
</dbReference>
<dbReference type="AlphaFoldDB" id="A0AAD3B3H6"/>
<proteinExistence type="predicted"/>
<evidence type="ECO:0000313" key="3">
    <source>
        <dbReference type="Proteomes" id="UP000441080"/>
    </source>
</evidence>
<feature type="domain" description="Transposase DDE" evidence="1">
    <location>
        <begin position="105"/>
        <end position="266"/>
    </location>
</feature>
<comment type="caution">
    <text evidence="2">The sequence shown here is derived from an EMBL/GenBank/DDBJ whole genome shotgun (WGS) entry which is preliminary data.</text>
</comment>
<reference evidence="2 3" key="1">
    <citation type="submission" date="2019-02" db="EMBL/GenBank/DDBJ databases">
        <title>Draft genome sequence of Arthrospira platensis NIES-3807.</title>
        <authorList>
            <person name="Yamaguchi H."/>
            <person name="Suzuki S."/>
            <person name="Kawachi M."/>
        </authorList>
    </citation>
    <scope>NUCLEOTIDE SEQUENCE [LARGE SCALE GENOMIC DNA]</scope>
    <source>
        <strain evidence="2 3">NIES-3807</strain>
    </source>
</reference>
<organism evidence="2 3">
    <name type="scientific">Microcystis aeruginosa NIES-3807</name>
    <dbReference type="NCBI Taxonomy" id="2517785"/>
    <lineage>
        <taxon>Bacteria</taxon>
        <taxon>Bacillati</taxon>
        <taxon>Cyanobacteriota</taxon>
        <taxon>Cyanophyceae</taxon>
        <taxon>Oscillatoriophycideae</taxon>
        <taxon>Chroococcales</taxon>
        <taxon>Microcystaceae</taxon>
        <taxon>Microcystis</taxon>
    </lineage>
</organism>
<name>A0AAD3B3H6_MICAE</name>
<dbReference type="Proteomes" id="UP000441080">
    <property type="component" value="Unassembled WGS sequence"/>
</dbReference>
<evidence type="ECO:0000259" key="1">
    <source>
        <dbReference type="Pfam" id="PF13612"/>
    </source>
</evidence>
<dbReference type="NCBIfam" id="NF033520">
    <property type="entry name" value="transpos_IS982"/>
    <property type="match status" value="1"/>
</dbReference>
<sequence length="300" mass="34793">MFSLDALFCHVDDFCQQFVPQWQKTLLGHGLTHRQRAKSLCLSEIMTILIAFHANQYRNFKSYYLEQVSQQWGQAFPKLPSYQRFIEWIPSTLLPFCVYLKHCCGQCTGISFADSTALKVCHNRRISRHKVFKNLAQRGKTSVDWFFGFKLHLVVNEKGELLNVILTTGNVDDRKPIPELLANIFGTVFAGRQRRTFGDRGYVSAKLATQLLEDFGIHFFAKPRRNMKNQLMRLQDKLLSRKRCIIETIIDQLKNISQIEHSRHRSPVNFCVNVLCGLIAYCHQPKKPSLQMDWVLPQSA</sequence>
<dbReference type="InterPro" id="IPR025668">
    <property type="entry name" value="Tnp_DDE_dom"/>
</dbReference>
<dbReference type="Pfam" id="PF13612">
    <property type="entry name" value="DDE_Tnp_1_3"/>
    <property type="match status" value="1"/>
</dbReference>
<accession>A0AAD3B3H6</accession>
<gene>
    <name evidence="2" type="ORF">NIES3807_40880</name>
</gene>